<feature type="region of interest" description="Disordered" evidence="1">
    <location>
        <begin position="1"/>
        <end position="61"/>
    </location>
</feature>
<evidence type="ECO:0000313" key="3">
    <source>
        <dbReference type="Proteomes" id="UP000729402"/>
    </source>
</evidence>
<dbReference type="EMBL" id="JAAALK010000288">
    <property type="protein sequence ID" value="KAG8051491.1"/>
    <property type="molecule type" value="Genomic_DNA"/>
</dbReference>
<dbReference type="Proteomes" id="UP000729402">
    <property type="component" value="Unassembled WGS sequence"/>
</dbReference>
<keyword evidence="3" id="KW-1185">Reference proteome</keyword>
<gene>
    <name evidence="2" type="ORF">GUJ93_ZPchr0001g30724</name>
</gene>
<comment type="caution">
    <text evidence="2">The sequence shown here is derived from an EMBL/GenBank/DDBJ whole genome shotgun (WGS) entry which is preliminary data.</text>
</comment>
<accession>A0A8J5RCM6</accession>
<sequence>MAQRPPPRPYSLRRRSSALRPAPARSIDGPPPSPLPLLASPMTRRPAPACSDALRPAPARSADGPTPCPCLLRCPHQSSLLYNNAIVLAPNSSSCLIPRCSKELDSDRNVYIRPSSANDPINAMIIRLLATMNDLYSKAIFTLSNSALRYSTMMIGCQI</sequence>
<protein>
    <submittedName>
        <fullName evidence="2">Uncharacterized protein</fullName>
    </submittedName>
</protein>
<reference evidence="2" key="1">
    <citation type="journal article" date="2021" name="bioRxiv">
        <title>Whole Genome Assembly and Annotation of Northern Wild Rice, Zizania palustris L., Supports a Whole Genome Duplication in the Zizania Genus.</title>
        <authorList>
            <person name="Haas M."/>
            <person name="Kono T."/>
            <person name="Macchietto M."/>
            <person name="Millas R."/>
            <person name="McGilp L."/>
            <person name="Shao M."/>
            <person name="Duquette J."/>
            <person name="Hirsch C.N."/>
            <person name="Kimball J."/>
        </authorList>
    </citation>
    <scope>NUCLEOTIDE SEQUENCE</scope>
    <source>
        <tissue evidence="2">Fresh leaf tissue</tissue>
    </source>
</reference>
<reference evidence="2" key="2">
    <citation type="submission" date="2021-02" db="EMBL/GenBank/DDBJ databases">
        <authorList>
            <person name="Kimball J.A."/>
            <person name="Haas M.W."/>
            <person name="Macchietto M."/>
            <person name="Kono T."/>
            <person name="Duquette J."/>
            <person name="Shao M."/>
        </authorList>
    </citation>
    <scope>NUCLEOTIDE SEQUENCE</scope>
    <source>
        <tissue evidence="2">Fresh leaf tissue</tissue>
    </source>
</reference>
<evidence type="ECO:0000313" key="2">
    <source>
        <dbReference type="EMBL" id="KAG8051491.1"/>
    </source>
</evidence>
<organism evidence="2 3">
    <name type="scientific">Zizania palustris</name>
    <name type="common">Northern wild rice</name>
    <dbReference type="NCBI Taxonomy" id="103762"/>
    <lineage>
        <taxon>Eukaryota</taxon>
        <taxon>Viridiplantae</taxon>
        <taxon>Streptophyta</taxon>
        <taxon>Embryophyta</taxon>
        <taxon>Tracheophyta</taxon>
        <taxon>Spermatophyta</taxon>
        <taxon>Magnoliopsida</taxon>
        <taxon>Liliopsida</taxon>
        <taxon>Poales</taxon>
        <taxon>Poaceae</taxon>
        <taxon>BOP clade</taxon>
        <taxon>Oryzoideae</taxon>
        <taxon>Oryzeae</taxon>
        <taxon>Zizaniinae</taxon>
        <taxon>Zizania</taxon>
    </lineage>
</organism>
<dbReference type="AlphaFoldDB" id="A0A8J5RCM6"/>
<evidence type="ECO:0000256" key="1">
    <source>
        <dbReference type="SAM" id="MobiDB-lite"/>
    </source>
</evidence>
<name>A0A8J5RCM6_ZIZPA</name>
<proteinExistence type="predicted"/>